<accession>A0ABS3JVC4</accession>
<comment type="caution">
    <text evidence="1">The sequence shown here is derived from an EMBL/GenBank/DDBJ whole genome shotgun (WGS) entry which is preliminary data.</text>
</comment>
<keyword evidence="2" id="KW-1185">Reference proteome</keyword>
<evidence type="ECO:0000313" key="1">
    <source>
        <dbReference type="EMBL" id="MBO0953129.1"/>
    </source>
</evidence>
<name>A0ABS3JVC4_9BACT</name>
<protein>
    <submittedName>
        <fullName evidence="1">Uncharacterized protein</fullName>
    </submittedName>
</protein>
<gene>
    <name evidence="1" type="ORF">J2I46_31440</name>
</gene>
<organism evidence="1 2">
    <name type="scientific">Fibrella forsythiae</name>
    <dbReference type="NCBI Taxonomy" id="2817061"/>
    <lineage>
        <taxon>Bacteria</taxon>
        <taxon>Pseudomonadati</taxon>
        <taxon>Bacteroidota</taxon>
        <taxon>Cytophagia</taxon>
        <taxon>Cytophagales</taxon>
        <taxon>Spirosomataceae</taxon>
        <taxon>Fibrella</taxon>
    </lineage>
</organism>
<dbReference type="Proteomes" id="UP000664628">
    <property type="component" value="Unassembled WGS sequence"/>
</dbReference>
<evidence type="ECO:0000313" key="2">
    <source>
        <dbReference type="Proteomes" id="UP000664628"/>
    </source>
</evidence>
<sequence>MTEVTLLITPRYSLVNLLTTQKNANKKFPTPASSGHNNATPIAMTASNASNRPQPRAFSPVKFKSDPQASSFRWEIDMTQDGHNRVSLIEGYSKGQGFELTNKAELLMRKITNPLSPYLQKSDEIRVYENLKELPTGKLMQVPKSDQVCILILYRTNYKALSWVRHTDPLLDHLNSLYTMLNATARLPQERSTNARKKVWFPELDHSKYTFANQEELKVFCRSMVEKHGSACMAKWWNAHLGMQPELATPGPALLQTPPTGGEHQATQAATQALYDKFNPR</sequence>
<dbReference type="EMBL" id="JAFMYW010000020">
    <property type="protein sequence ID" value="MBO0953129.1"/>
    <property type="molecule type" value="Genomic_DNA"/>
</dbReference>
<reference evidence="1 2" key="1">
    <citation type="submission" date="2021-03" db="EMBL/GenBank/DDBJ databases">
        <title>Fibrella sp. HMF5405 genome sequencing and assembly.</title>
        <authorList>
            <person name="Kang H."/>
            <person name="Kim H."/>
            <person name="Bae S."/>
            <person name="Joh K."/>
        </authorList>
    </citation>
    <scope>NUCLEOTIDE SEQUENCE [LARGE SCALE GENOMIC DNA]</scope>
    <source>
        <strain evidence="1 2">HMF5405</strain>
    </source>
</reference>
<proteinExistence type="predicted"/>
<dbReference type="RefSeq" id="WP_207333081.1">
    <property type="nucleotide sequence ID" value="NZ_JAFMYW010000020.1"/>
</dbReference>